<protein>
    <submittedName>
        <fullName evidence="3">Lamin tail domain-containing protein</fullName>
    </submittedName>
</protein>
<evidence type="ECO:0000256" key="2">
    <source>
        <dbReference type="SAM" id="MobiDB-lite"/>
    </source>
</evidence>
<keyword evidence="4" id="KW-1185">Reference proteome</keyword>
<organism evidence="3 4">
    <name type="scientific">Flammeovirga yaeyamensis</name>
    <dbReference type="NCBI Taxonomy" id="367791"/>
    <lineage>
        <taxon>Bacteria</taxon>
        <taxon>Pseudomonadati</taxon>
        <taxon>Bacteroidota</taxon>
        <taxon>Cytophagia</taxon>
        <taxon>Cytophagales</taxon>
        <taxon>Flammeovirgaceae</taxon>
        <taxon>Flammeovirga</taxon>
    </lineage>
</organism>
<dbReference type="EMBL" id="CP076132">
    <property type="protein sequence ID" value="QWG01941.1"/>
    <property type="molecule type" value="Genomic_DNA"/>
</dbReference>
<keyword evidence="1" id="KW-0732">Signal</keyword>
<dbReference type="SUPFAM" id="SSF74853">
    <property type="entry name" value="Lamin A/C globular tail domain"/>
    <property type="match status" value="1"/>
</dbReference>
<dbReference type="Gene3D" id="2.60.40.1220">
    <property type="match status" value="4"/>
</dbReference>
<dbReference type="KEGG" id="fya:KMW28_20270"/>
<evidence type="ECO:0000313" key="4">
    <source>
        <dbReference type="Proteomes" id="UP000678679"/>
    </source>
</evidence>
<evidence type="ECO:0000256" key="1">
    <source>
        <dbReference type="ARBA" id="ARBA00022729"/>
    </source>
</evidence>
<feature type="region of interest" description="Disordered" evidence="2">
    <location>
        <begin position="1428"/>
        <end position="1464"/>
    </location>
</feature>
<name>A0AAX1N3N9_9BACT</name>
<accession>A0AAX1N3N9</accession>
<reference evidence="3 4" key="1">
    <citation type="submission" date="2021-05" db="EMBL/GenBank/DDBJ databases">
        <title>Comparative genomic studies on the polysaccharide-degrading batcterial strains of the Flammeovirga genus.</title>
        <authorList>
            <person name="Zewei F."/>
            <person name="Zheng Z."/>
            <person name="Yu L."/>
            <person name="Ruyue G."/>
            <person name="Yanhong M."/>
            <person name="Yuanyuan C."/>
            <person name="Jingyan G."/>
            <person name="Wenjun H."/>
        </authorList>
    </citation>
    <scope>NUCLEOTIDE SEQUENCE [LARGE SCALE GENOMIC DNA]</scope>
    <source>
        <strain evidence="3 4">NBRC:100898</strain>
    </source>
</reference>
<proteinExistence type="predicted"/>
<dbReference type="InterPro" id="IPR014755">
    <property type="entry name" value="Cu-Rt/internalin_Ig-like"/>
</dbReference>
<sequence>MYSQIRFFTLLYVLYCVFFSTRIQAQTIDVFSDFSAQENWNTKLFSSGDIPSGNYLFLDNTTIQSNFASGSGQRKIDFLYKNDFPYSFNKDTLEWLIYIKHDFSISSSLQKTNYSSLLLFDDLLEVDLGSYIKVRHLDQVIFEIETDWIYQDWNTVEVQLIGHQFTLKVNHQLLGVFDIHLEEDAYKVGLSSLFTSSSRGAAFFYKDFSFKKKIRHTDLTPPKLVDVSFLDHQQIKLKFDEPIFLDCGDVSQFNVNDKTLDSVFFDSKESLVLSLQNGMQEYDAISISYSYLCDEDQNILLESSFDTVYTDSQPPKIVQTSILTPFSVSLEFSEEVQLLETSEISFEGHTVKEFSINEHQMILYFEETFPENTVFDLTLSGISDHKGNVLSSTVNLYYDTQKPKIVVYYFHPPNQFYIKFSEEVKRLEDRFNYALYNTAVSEVKLISGQEILLSFDTEALVELTTYTLQIKNIEDLQGNVINNRYLKFVYDITPPKLETYIKKDSTAFIVFSEEIISCDSIFINNTLYEYEWSSCGKKIIQLPIKDADVLKLIGLKDENDFSSDLIEEVIFSDVDSLLYQDFEVLFVELSIIDHHHVVLRFKKAIEKLDFLEAENIQYQFIDDTQVYITLKDELQNNVEQILTIKSGQTCSGYLIKEHAISFQWDNVPPKVKEVELIDRYTVSVIFSELINEESMITGRVTIEGEEISAQELEENTLRLDLSSSINYGEILELIVHAGVEDVHQNKMKEDTICSIEVPLLPEMGSIVLNELMIDPTPSLGSPNAEFIELHNPTAQNVSFFGGYLIIDEKKIKLPHRVVKAGEFLVFTKPQELFLFEEVAHVLPLDNFSGLLNSKGNIQLWFDDQMYDEVSYPLYFDTQAHLNGGQSLERIDPQFFCDAHQNWKSCQHSSGSTVGVENSVFALLEDSQPIEVDEIKGVGTRTIQVKFNKKVLGNSVNSTSNYSLLNVDNSVNNLEIVDNYTLNISFDHDLPTGMLIFLTVDNFVDCFSNFQFYYQKPFVLPQKVKYQQMLVSELMIDHSPIVKMPETEYIEIHNTSNDYLYLSECRMLSNGDTIDLPNDWIIPGGYVVLCDQDAENLFDKDIQVIGVDNFPILRNDEGYIQLINTENELVDEVFYDIDQLDDSQKKEGGWSMERIDISSDCFSRFNWTYSDDERGGTAGEANSVNYVWNDKHAPNIENAISIEDTVVLFFDEEISINKSKDLKINYGSIVYSLFDVEVDHQLISFVGDGSTNEHQIIIEGISDCFGNSERQEIEIIPLNSTTHSLHLSEILYDPSVLNTDFVELYNASDLPVLLNDWVISNGSESKKIISGTKYHLIHPHSWVVLTSNKEYLMSYYPSLSSEGVIEMSLPSFPNAGGILSLWYKNEVREKMNYGDQFHQQYIRDTEDVSLERISYNDNADLESNWTSATESAGYATPGEKNSRNQFSQNEEGSLGGLTFSAPIITPNEDGENDFLEIRNSSERALRIYRMEVFDLSGKLVKQLVQNYTLAAGDAIKWDGEVDSRERMYGQFIVYVHIENQFNSVETYAKVIRVATWY</sequence>
<gene>
    <name evidence="3" type="ORF">KMW28_20270</name>
</gene>
<dbReference type="RefSeq" id="WP_169666395.1">
    <property type="nucleotide sequence ID" value="NZ_CP076132.1"/>
</dbReference>
<dbReference type="InterPro" id="IPR036415">
    <property type="entry name" value="Lamin_tail_dom_sf"/>
</dbReference>
<dbReference type="Proteomes" id="UP000678679">
    <property type="component" value="Chromosome 1"/>
</dbReference>
<evidence type="ECO:0000313" key="3">
    <source>
        <dbReference type="EMBL" id="QWG01941.1"/>
    </source>
</evidence>